<dbReference type="SUPFAM" id="SSF55874">
    <property type="entry name" value="ATPase domain of HSP90 chaperone/DNA topoisomerase II/histidine kinase"/>
    <property type="match status" value="1"/>
</dbReference>
<dbReference type="CDD" id="cd00082">
    <property type="entry name" value="HisKA"/>
    <property type="match status" value="1"/>
</dbReference>
<evidence type="ECO:0000256" key="4">
    <source>
        <dbReference type="ARBA" id="ARBA00022679"/>
    </source>
</evidence>
<keyword evidence="7" id="KW-0067">ATP-binding</keyword>
<dbReference type="InterPro" id="IPR036097">
    <property type="entry name" value="HisK_dim/P_sf"/>
</dbReference>
<evidence type="ECO:0000256" key="9">
    <source>
        <dbReference type="SAM" id="Phobius"/>
    </source>
</evidence>
<dbReference type="GO" id="GO:0000155">
    <property type="term" value="F:phosphorelay sensor kinase activity"/>
    <property type="evidence" value="ECO:0007669"/>
    <property type="project" value="InterPro"/>
</dbReference>
<evidence type="ECO:0000313" key="12">
    <source>
        <dbReference type="Proteomes" id="UP000191987"/>
    </source>
</evidence>
<feature type="domain" description="Histidine kinase" evidence="10">
    <location>
        <begin position="352"/>
        <end position="563"/>
    </location>
</feature>
<dbReference type="PANTHER" id="PTHR43065:SF10">
    <property type="entry name" value="PEROXIDE STRESS-ACTIVATED HISTIDINE KINASE MAK3"/>
    <property type="match status" value="1"/>
</dbReference>
<dbReference type="InterPro" id="IPR005467">
    <property type="entry name" value="His_kinase_dom"/>
</dbReference>
<reference evidence="11 12" key="1">
    <citation type="submission" date="2016-01" db="EMBL/GenBank/DDBJ databases">
        <authorList>
            <person name="Oliw E.H."/>
        </authorList>
    </citation>
    <scope>NUCLEOTIDE SEQUENCE [LARGE SCALE GENOMIC DNA]</scope>
    <source>
        <strain evidence="11 12">Zutra 3-1</strain>
    </source>
</reference>
<evidence type="ECO:0000256" key="1">
    <source>
        <dbReference type="ARBA" id="ARBA00000085"/>
    </source>
</evidence>
<organism evidence="11 12">
    <name type="scientific">Agrobacterium deltaense Zutra 3/1</name>
    <dbReference type="NCBI Taxonomy" id="1183427"/>
    <lineage>
        <taxon>Bacteria</taxon>
        <taxon>Pseudomonadati</taxon>
        <taxon>Pseudomonadota</taxon>
        <taxon>Alphaproteobacteria</taxon>
        <taxon>Hyphomicrobiales</taxon>
        <taxon>Rhizobiaceae</taxon>
        <taxon>Rhizobium/Agrobacterium group</taxon>
        <taxon>Agrobacterium</taxon>
    </lineage>
</organism>
<evidence type="ECO:0000256" key="3">
    <source>
        <dbReference type="ARBA" id="ARBA00022553"/>
    </source>
</evidence>
<keyword evidence="6 11" id="KW-0418">Kinase</keyword>
<evidence type="ECO:0000256" key="2">
    <source>
        <dbReference type="ARBA" id="ARBA00012438"/>
    </source>
</evidence>
<gene>
    <name evidence="11" type="ORF">AGR7C_Cc160287</name>
</gene>
<dbReference type="InterPro" id="IPR036890">
    <property type="entry name" value="HATPase_C_sf"/>
</dbReference>
<dbReference type="Gene3D" id="1.10.287.130">
    <property type="match status" value="1"/>
</dbReference>
<dbReference type="Pfam" id="PF02518">
    <property type="entry name" value="HATPase_c"/>
    <property type="match status" value="1"/>
</dbReference>
<dbReference type="SMART" id="SM00388">
    <property type="entry name" value="HisKA"/>
    <property type="match status" value="1"/>
</dbReference>
<comment type="catalytic activity">
    <reaction evidence="1">
        <text>ATP + protein L-histidine = ADP + protein N-phospho-L-histidine.</text>
        <dbReference type="EC" id="2.7.13.3"/>
    </reaction>
</comment>
<name>A0A1S7PPM2_9HYPH</name>
<feature type="transmembrane region" description="Helical" evidence="9">
    <location>
        <begin position="73"/>
        <end position="94"/>
    </location>
</feature>
<keyword evidence="5" id="KW-0547">Nucleotide-binding</keyword>
<dbReference type="InterPro" id="IPR004358">
    <property type="entry name" value="Sig_transdc_His_kin-like_C"/>
</dbReference>
<dbReference type="EC" id="2.7.13.3" evidence="2"/>
<evidence type="ECO:0000313" key="11">
    <source>
        <dbReference type="EMBL" id="CUX24592.1"/>
    </source>
</evidence>
<dbReference type="InterPro" id="IPR003594">
    <property type="entry name" value="HATPase_dom"/>
</dbReference>
<dbReference type="InterPro" id="IPR003661">
    <property type="entry name" value="HisK_dim/P_dom"/>
</dbReference>
<dbReference type="Proteomes" id="UP000191987">
    <property type="component" value="Unassembled WGS sequence"/>
</dbReference>
<keyword evidence="9" id="KW-1133">Transmembrane helix</keyword>
<evidence type="ECO:0000256" key="5">
    <source>
        <dbReference type="ARBA" id="ARBA00022741"/>
    </source>
</evidence>
<dbReference type="EMBL" id="FBWG01000008">
    <property type="protein sequence ID" value="CUX24592.1"/>
    <property type="molecule type" value="Genomic_DNA"/>
</dbReference>
<sequence length="568" mass="60894">MTLFAGHAGEPMLENNDAWNEVPGKPAEHLPNEAARGADSAGRSLRAAAHAVSGDRRTADNPRPLTGWSFLRLFLAWALLMAAVICALAAYQYVSLLGELGRQSDALQAEASRRADQHDAHVTALSAVAQAEQGADYGLLLDVAAPILQFYPRIDEVQLVSLNEAGPVIGTRPLENELAAAIRRAASVFTGRPALVASDLRPGHYMIVKRSPNSETASKVLVLAVDAARLLASDAPFWSAKQAVIRLKMPDGTVLFGPPSLPEAPQYVRQLSSATQPLMLEVALSITWRDLLPGRALLAGMAGASIVFLLGTVMARQRTRMRAAERRAELSGMEARLTHASRVNALGEMASGLAHELTQPLTAILAQAQAGRRLLARQDVAALSGALDDMIDQARCAANMLDRFRNWSLPHRQPVAAHDLRAALRNVDALLAGEAARHEASIDIEMPDAPLLVRVDPVEIEQVMFNLLRNALDALTAIEGRRAITARLSRSGDFALLEVADNGPGVAPGLRDRLFTPFATTKTNGMGLGLALSQRLVERAGGEIRYIEGENGALFRVVLPLAAEAQNP</sequence>
<feature type="transmembrane region" description="Helical" evidence="9">
    <location>
        <begin position="296"/>
        <end position="315"/>
    </location>
</feature>
<dbReference type="SMART" id="SM00387">
    <property type="entry name" value="HATPase_c"/>
    <property type="match status" value="1"/>
</dbReference>
<evidence type="ECO:0000256" key="7">
    <source>
        <dbReference type="ARBA" id="ARBA00022840"/>
    </source>
</evidence>
<evidence type="ECO:0000256" key="8">
    <source>
        <dbReference type="ARBA" id="ARBA00023012"/>
    </source>
</evidence>
<evidence type="ECO:0000256" key="6">
    <source>
        <dbReference type="ARBA" id="ARBA00022777"/>
    </source>
</evidence>
<keyword evidence="3" id="KW-0597">Phosphoprotein</keyword>
<dbReference type="Gene3D" id="3.30.565.10">
    <property type="entry name" value="Histidine kinase-like ATPase, C-terminal domain"/>
    <property type="match status" value="1"/>
</dbReference>
<dbReference type="PROSITE" id="PS50109">
    <property type="entry name" value="HIS_KIN"/>
    <property type="match status" value="1"/>
</dbReference>
<keyword evidence="4" id="KW-0808">Transferase</keyword>
<dbReference type="PRINTS" id="PR00344">
    <property type="entry name" value="BCTRLSENSOR"/>
</dbReference>
<keyword evidence="9" id="KW-0812">Transmembrane</keyword>
<dbReference type="RefSeq" id="WP_080817272.1">
    <property type="nucleotide sequence ID" value="NZ_LT009748.1"/>
</dbReference>
<dbReference type="PANTHER" id="PTHR43065">
    <property type="entry name" value="SENSOR HISTIDINE KINASE"/>
    <property type="match status" value="1"/>
</dbReference>
<dbReference type="AlphaFoldDB" id="A0A1S7PPM2"/>
<keyword evidence="8" id="KW-0902">Two-component regulatory system</keyword>
<accession>A0A1S7PPM2</accession>
<proteinExistence type="predicted"/>
<dbReference type="SUPFAM" id="SSF47384">
    <property type="entry name" value="Homodimeric domain of signal transducing histidine kinase"/>
    <property type="match status" value="1"/>
</dbReference>
<dbReference type="GO" id="GO:0005524">
    <property type="term" value="F:ATP binding"/>
    <property type="evidence" value="ECO:0007669"/>
    <property type="project" value="UniProtKB-KW"/>
</dbReference>
<keyword evidence="9" id="KW-0472">Membrane</keyword>
<evidence type="ECO:0000259" key="10">
    <source>
        <dbReference type="PROSITE" id="PS50109"/>
    </source>
</evidence>
<protein>
    <recommendedName>
        <fullName evidence="2">histidine kinase</fullName>
        <ecNumber evidence="2">2.7.13.3</ecNumber>
    </recommendedName>
</protein>